<reference evidence="6" key="1">
    <citation type="submission" date="2022-02" db="EMBL/GenBank/DDBJ databases">
        <authorList>
            <person name="Leng L."/>
        </authorList>
    </citation>
    <scope>NUCLEOTIDE SEQUENCE</scope>
    <source>
        <strain evidence="6">JI</strain>
    </source>
</reference>
<dbReference type="Gene3D" id="3.40.50.11900">
    <property type="match status" value="1"/>
</dbReference>
<dbReference type="GO" id="GO:0051536">
    <property type="term" value="F:iron-sulfur cluster binding"/>
    <property type="evidence" value="ECO:0007669"/>
    <property type="project" value="UniProtKB-KW"/>
</dbReference>
<keyword evidence="3" id="KW-0479">Metal-binding</keyword>
<keyword evidence="7" id="KW-1185">Reference proteome</keyword>
<name>A0A9X4H0L8_9FIRM</name>
<organism evidence="6 7">
    <name type="scientific">Pelotomaculum isophthalicicum JI</name>
    <dbReference type="NCBI Taxonomy" id="947010"/>
    <lineage>
        <taxon>Bacteria</taxon>
        <taxon>Bacillati</taxon>
        <taxon>Bacillota</taxon>
        <taxon>Clostridia</taxon>
        <taxon>Eubacteriales</taxon>
        <taxon>Desulfotomaculaceae</taxon>
        <taxon>Pelotomaculum</taxon>
    </lineage>
</organism>
<evidence type="ECO:0000256" key="1">
    <source>
        <dbReference type="ARBA" id="ARBA00001966"/>
    </source>
</evidence>
<comment type="cofactor">
    <cofactor evidence="1">
        <name>[4Fe-4S] cluster</name>
        <dbReference type="ChEBI" id="CHEBI:49883"/>
    </cofactor>
</comment>
<evidence type="ECO:0000313" key="6">
    <source>
        <dbReference type="EMBL" id="MDF9406856.1"/>
    </source>
</evidence>
<evidence type="ECO:0000313" key="7">
    <source>
        <dbReference type="Proteomes" id="UP001154312"/>
    </source>
</evidence>
<accession>A0A9X4H0L8</accession>
<protein>
    <submittedName>
        <fullName evidence="6">2-hydroxyacyl-CoA dehydratase family protein</fullName>
    </submittedName>
</protein>
<dbReference type="AlphaFoldDB" id="A0A9X4H0L8"/>
<dbReference type="Pfam" id="PF06050">
    <property type="entry name" value="HGD-D"/>
    <property type="match status" value="1"/>
</dbReference>
<keyword evidence="4" id="KW-0408">Iron</keyword>
<dbReference type="EMBL" id="JAKOAV010000001">
    <property type="protein sequence ID" value="MDF9406856.1"/>
    <property type="molecule type" value="Genomic_DNA"/>
</dbReference>
<dbReference type="PANTHER" id="PTHR30548">
    <property type="entry name" value="2-HYDROXYGLUTARYL-COA DEHYDRATASE, D-COMPONENT-RELATED"/>
    <property type="match status" value="1"/>
</dbReference>
<proteinExistence type="inferred from homology"/>
<comment type="similarity">
    <text evidence="2">Belongs to the FldB/FldC dehydratase alpha/beta subunit family.</text>
</comment>
<sequence length="387" mass="43377">MPARKNAKSIYEDFNKIVANPVRQIKRLRTGAVRIIGWVPTDVPEELIHAAGALPIGIVALDNPAVSRSAPHMQAWSCSLMRCALGMALGGSFDLLNGLIIPVICDTTRMVTGIWKQTKPYVFMDNFLLPKQIDRPSAKDYLIGEMGRLKARLEQFMDRTITASELCESIKLYNYNRSIMRKLFSLHTCHPELLGNKDMYNIIKTSMLMPKELHTNMIAELLQMLEKKVDDNKSGGKKYNIRLLMSGKVWEPPEIMNILDSLGAVSVGDDFCTGYRYIANDVPETGEPLRSLAERQFSRLPIAAFAGKCGDRTNSIIRMVGETHADGVLFVHLRYCEPENFDYPMLRDDLSASGIPNFRIETEIGGLPVENYNEQIKTFIDSLGGGV</sequence>
<evidence type="ECO:0000256" key="4">
    <source>
        <dbReference type="ARBA" id="ARBA00023004"/>
    </source>
</evidence>
<comment type="caution">
    <text evidence="6">The sequence shown here is derived from an EMBL/GenBank/DDBJ whole genome shotgun (WGS) entry which is preliminary data.</text>
</comment>
<keyword evidence="5" id="KW-0411">Iron-sulfur</keyword>
<dbReference type="Gene3D" id="1.20.1270.370">
    <property type="match status" value="1"/>
</dbReference>
<gene>
    <name evidence="6" type="ORF">L7E55_00530</name>
</gene>
<dbReference type="GO" id="GO:0046872">
    <property type="term" value="F:metal ion binding"/>
    <property type="evidence" value="ECO:0007669"/>
    <property type="project" value="UniProtKB-KW"/>
</dbReference>
<dbReference type="GO" id="GO:0016836">
    <property type="term" value="F:hydro-lyase activity"/>
    <property type="evidence" value="ECO:0007669"/>
    <property type="project" value="UniProtKB-ARBA"/>
</dbReference>
<dbReference type="Proteomes" id="UP001154312">
    <property type="component" value="Unassembled WGS sequence"/>
</dbReference>
<evidence type="ECO:0000256" key="5">
    <source>
        <dbReference type="ARBA" id="ARBA00023014"/>
    </source>
</evidence>
<dbReference type="PANTHER" id="PTHR30548:SF5">
    <property type="entry name" value="SUBUNIT OF OXYGEN-SENSITIVE 2-HYDROXYISOCAPROYL-COA DEHYDRATASE"/>
    <property type="match status" value="1"/>
</dbReference>
<dbReference type="Gene3D" id="3.40.50.11890">
    <property type="match status" value="1"/>
</dbReference>
<evidence type="ECO:0000256" key="2">
    <source>
        <dbReference type="ARBA" id="ARBA00005806"/>
    </source>
</evidence>
<evidence type="ECO:0000256" key="3">
    <source>
        <dbReference type="ARBA" id="ARBA00022723"/>
    </source>
</evidence>
<dbReference type="InterPro" id="IPR010327">
    <property type="entry name" value="FldB/FldC_alpha/beta"/>
</dbReference>
<dbReference type="RefSeq" id="WP_277442001.1">
    <property type="nucleotide sequence ID" value="NZ_JAKOAV010000001.1"/>
</dbReference>